<feature type="transmembrane region" description="Helical" evidence="1">
    <location>
        <begin position="166"/>
        <end position="183"/>
    </location>
</feature>
<keyword evidence="1" id="KW-0472">Membrane</keyword>
<dbReference type="OrthoDB" id="2278840at2"/>
<evidence type="ECO:0000313" key="2">
    <source>
        <dbReference type="EMBL" id="ALB28074.1"/>
    </source>
</evidence>
<protein>
    <recommendedName>
        <fullName evidence="4">Cell division protein FtsX</fullName>
    </recommendedName>
</protein>
<evidence type="ECO:0008006" key="4">
    <source>
        <dbReference type="Google" id="ProtNLM"/>
    </source>
</evidence>
<keyword evidence="1" id="KW-0812">Transmembrane</keyword>
<feature type="transmembrane region" description="Helical" evidence="1">
    <location>
        <begin position="195"/>
        <end position="220"/>
    </location>
</feature>
<keyword evidence="3" id="KW-1185">Reference proteome</keyword>
<dbReference type="KEGG" id="lhi:JP39_01035"/>
<dbReference type="AlphaFoldDB" id="A0A0K2L9V8"/>
<proteinExistence type="predicted"/>
<accession>A0A0K2L9V8</accession>
<organism evidence="2 3">
    <name type="scientific">Companilactobacillus heilongjiangensis</name>
    <dbReference type="NCBI Taxonomy" id="1074467"/>
    <lineage>
        <taxon>Bacteria</taxon>
        <taxon>Bacillati</taxon>
        <taxon>Bacillota</taxon>
        <taxon>Bacilli</taxon>
        <taxon>Lactobacillales</taxon>
        <taxon>Lactobacillaceae</taxon>
        <taxon>Companilactobacillus</taxon>
    </lineage>
</organism>
<dbReference type="EMBL" id="CP012559">
    <property type="protein sequence ID" value="ALB28074.1"/>
    <property type="molecule type" value="Genomic_DNA"/>
</dbReference>
<feature type="transmembrane region" description="Helical" evidence="1">
    <location>
        <begin position="12"/>
        <end position="35"/>
    </location>
</feature>
<evidence type="ECO:0000256" key="1">
    <source>
        <dbReference type="SAM" id="Phobius"/>
    </source>
</evidence>
<reference evidence="2 3" key="1">
    <citation type="submission" date="2015-08" db="EMBL/GenBank/DDBJ databases">
        <title>Genomic sequence of Lactobacillus heilongjiangensis DSM 28069, isolated from Chinese traditional pickle.</title>
        <authorList>
            <person name="Jiang X."/>
            <person name="Zheng B."/>
            <person name="Cheng H."/>
        </authorList>
    </citation>
    <scope>NUCLEOTIDE SEQUENCE [LARGE SCALE GENOMIC DNA]</scope>
    <source>
        <strain evidence="2 3">DSM 28069</strain>
    </source>
</reference>
<dbReference type="Proteomes" id="UP000061546">
    <property type="component" value="Chromosome"/>
</dbReference>
<gene>
    <name evidence="2" type="ORF">JP39_01035</name>
</gene>
<sequence>MSKSLSYNRHGFTLVLLSICLMVIVFLGITLSTVLNSNYVKKVVSSETNVTLIRNYTNQRLGRLVNSYSASSNLSAVTLTNNDVKKIINTSVDEVYSDDSKLTVGTAILATISSKLKKEARQNGLNIDSEIDTVIHSNEGIMNQIVDNDLGQIEQVIEQIQTIKRLIKMVMIIAAVIFVLLAIRLRIKVGSGMLFFHHLGTVGICTSILLLILLGCTYYPLQDLIVSNIDYNIRDVLYNVLNGILLSYISIIFMVFIVSLLDWGSTTKYKY</sequence>
<evidence type="ECO:0000313" key="3">
    <source>
        <dbReference type="Proteomes" id="UP000061546"/>
    </source>
</evidence>
<name>A0A0K2L9V8_9LACO</name>
<dbReference type="RefSeq" id="WP_041501654.1">
    <property type="nucleotide sequence ID" value="NZ_BJDV01000009.1"/>
</dbReference>
<keyword evidence="1" id="KW-1133">Transmembrane helix</keyword>
<feature type="transmembrane region" description="Helical" evidence="1">
    <location>
        <begin position="240"/>
        <end position="261"/>
    </location>
</feature>